<evidence type="ECO:0000313" key="3">
    <source>
        <dbReference type="EMBL" id="CAG9772896.1"/>
    </source>
</evidence>
<keyword evidence="1" id="KW-0175">Coiled coil</keyword>
<name>A0A9N9QS24_9CUCU</name>
<dbReference type="EMBL" id="OU892284">
    <property type="protein sequence ID" value="CAG9772896.1"/>
    <property type="molecule type" value="Genomic_DNA"/>
</dbReference>
<dbReference type="Proteomes" id="UP001152799">
    <property type="component" value="Chromosome 8"/>
</dbReference>
<evidence type="ECO:0000313" key="4">
    <source>
        <dbReference type="Proteomes" id="UP001152799"/>
    </source>
</evidence>
<evidence type="ECO:0000256" key="1">
    <source>
        <dbReference type="SAM" id="Coils"/>
    </source>
</evidence>
<organism evidence="3 4">
    <name type="scientific">Ceutorhynchus assimilis</name>
    <name type="common">cabbage seed weevil</name>
    <dbReference type="NCBI Taxonomy" id="467358"/>
    <lineage>
        <taxon>Eukaryota</taxon>
        <taxon>Metazoa</taxon>
        <taxon>Ecdysozoa</taxon>
        <taxon>Arthropoda</taxon>
        <taxon>Hexapoda</taxon>
        <taxon>Insecta</taxon>
        <taxon>Pterygota</taxon>
        <taxon>Neoptera</taxon>
        <taxon>Endopterygota</taxon>
        <taxon>Coleoptera</taxon>
        <taxon>Polyphaga</taxon>
        <taxon>Cucujiformia</taxon>
        <taxon>Curculionidae</taxon>
        <taxon>Ceutorhynchinae</taxon>
        <taxon>Ceutorhynchus</taxon>
    </lineage>
</organism>
<proteinExistence type="predicted"/>
<keyword evidence="4" id="KW-1185">Reference proteome</keyword>
<gene>
    <name evidence="3" type="ORF">CEUTPL_LOCUS13298</name>
</gene>
<evidence type="ECO:0000256" key="2">
    <source>
        <dbReference type="SAM" id="MobiDB-lite"/>
    </source>
</evidence>
<reference evidence="3" key="1">
    <citation type="submission" date="2022-01" db="EMBL/GenBank/DDBJ databases">
        <authorList>
            <person name="King R."/>
        </authorList>
    </citation>
    <scope>NUCLEOTIDE SEQUENCE</scope>
</reference>
<feature type="coiled-coil region" evidence="1">
    <location>
        <begin position="23"/>
        <end position="50"/>
    </location>
</feature>
<feature type="compositionally biased region" description="Basic residues" evidence="2">
    <location>
        <begin position="101"/>
        <end position="142"/>
    </location>
</feature>
<feature type="region of interest" description="Disordered" evidence="2">
    <location>
        <begin position="80"/>
        <end position="142"/>
    </location>
</feature>
<protein>
    <submittedName>
        <fullName evidence="3">Uncharacterized protein</fullName>
    </submittedName>
</protein>
<sequence length="142" mass="16734">MANLPYKIVRILNEVRRSADQSINEMDKKIEHLSSKYDQVIQENAKMHKEFQDTIKSMQNSNQPPIINDDDNEDVVMETRARKRTGSVSLARNKTRESRSRSKVHAKSTRRRSRSALVMKTKRRRVAKKRSKRGKSRRRTLK</sequence>
<accession>A0A9N9QS24</accession>
<dbReference type="AlphaFoldDB" id="A0A9N9QS24"/>